<feature type="domain" description="FCP1 homology" evidence="9">
    <location>
        <begin position="492"/>
        <end position="670"/>
    </location>
</feature>
<comment type="subcellular location">
    <subcellularLocation>
        <location evidence="1">Nucleus</location>
    </subcellularLocation>
</comment>
<name>A0ABR2YYR1_9CHLO</name>
<dbReference type="InterPro" id="IPR039189">
    <property type="entry name" value="Fcp1"/>
</dbReference>
<comment type="catalytic activity">
    <reaction evidence="5">
        <text>O-phospho-L-seryl-[protein] + H2O = L-seryl-[protein] + phosphate</text>
        <dbReference type="Rhea" id="RHEA:20629"/>
        <dbReference type="Rhea" id="RHEA-COMP:9863"/>
        <dbReference type="Rhea" id="RHEA-COMP:11604"/>
        <dbReference type="ChEBI" id="CHEBI:15377"/>
        <dbReference type="ChEBI" id="CHEBI:29999"/>
        <dbReference type="ChEBI" id="CHEBI:43474"/>
        <dbReference type="ChEBI" id="CHEBI:83421"/>
        <dbReference type="EC" id="3.1.3.16"/>
    </reaction>
</comment>
<evidence type="ECO:0000256" key="2">
    <source>
        <dbReference type="ARBA" id="ARBA00013081"/>
    </source>
</evidence>
<dbReference type="SUPFAM" id="SSF56784">
    <property type="entry name" value="HAD-like"/>
    <property type="match status" value="1"/>
</dbReference>
<evidence type="ECO:0000259" key="9">
    <source>
        <dbReference type="PROSITE" id="PS50969"/>
    </source>
</evidence>
<evidence type="ECO:0000256" key="3">
    <source>
        <dbReference type="ARBA" id="ARBA00022801"/>
    </source>
</evidence>
<dbReference type="InterPro" id="IPR001357">
    <property type="entry name" value="BRCT_dom"/>
</dbReference>
<dbReference type="SUPFAM" id="SSF52113">
    <property type="entry name" value="BRCT domain"/>
    <property type="match status" value="1"/>
</dbReference>
<dbReference type="InterPro" id="IPR036420">
    <property type="entry name" value="BRCT_dom_sf"/>
</dbReference>
<dbReference type="SMART" id="SM00577">
    <property type="entry name" value="CPDc"/>
    <property type="match status" value="1"/>
</dbReference>
<evidence type="ECO:0000259" key="8">
    <source>
        <dbReference type="PROSITE" id="PS50172"/>
    </source>
</evidence>
<keyword evidence="4" id="KW-0539">Nucleus</keyword>
<gene>
    <name evidence="10" type="ORF">WJX75_000313</name>
</gene>
<feature type="region of interest" description="Disordered" evidence="7">
    <location>
        <begin position="138"/>
        <end position="275"/>
    </location>
</feature>
<evidence type="ECO:0000256" key="4">
    <source>
        <dbReference type="ARBA" id="ARBA00023242"/>
    </source>
</evidence>
<sequence length="818" mass="89473">MAQTDLEDGEIEEGEIVEDVLRPGPFLPRVPFKAHPDAQAQPESTLGHTSRAILPGAPLASPAPSHPCSAAADPAQQEVQTEGGPISFASSSSKESAELQSFSFPAQAPVSPHTALQAAGWQQMPPGSLVPFTIRSPRQQISKQQQASSGSQPSLSAEGPPRVPSSALRDRDVQSRSSSHAYTRPHARSTSAPRRRHENLREREFREQQKESSSSLPPKSRSSSVEAGQIKPKGLSPAGIMVERSRSSPHGTEPRSSERERGREEREKQELADEATRLASGIRSLCEDCTMKDIMKSLDTVVTNLHDALYKLYSLHRIHKKMAEAGVDREFDTAELAATILDGLRQLRVFSQTGGGQAALRGNATARELVRSAMRNKNCFCTVAQQTALEGLVKASTVFTAYISDAPPAELSARAPSCTATKAAQPPGLTSPAQPATEPGDEAVSAAADDFLPFSPETPSESPERASSAGPSDEPAAAAPRPAQSGPVGELLRQRRLCLVLDLDHTLLNSAKFSEVDPDHLKLLERQLQREAGLPAEERRLFRLDHIAMWTVLRPGLRQMLARVAPLFQLWIQTNASRAYALAVAELLDPTGELFGQRIISKGDDGSVLTNQSKRLMQGLEECEAVCIIVDDSNDVWRHHVHNLLHVERYIYFPSSRRQLKVRRCFLEAQNDECEKSGILAVTLKVLLRVHTAVFAALDAPAPAGGRGEHHERVWDVRHVLGLLRKQVLPGVRVLFSRVFPLEQAPSEHQLWKLAETYGCSCTTELDEQVTHVVASSRGTHKAQWALHAGKHIVSPAWLECSCTLWQQAEESRFPAPP</sequence>
<feature type="region of interest" description="Disordered" evidence="7">
    <location>
        <begin position="1"/>
        <end position="94"/>
    </location>
</feature>
<feature type="compositionally biased region" description="Low complexity" evidence="7">
    <location>
        <begin position="453"/>
        <end position="472"/>
    </location>
</feature>
<accession>A0ABR2YYR1</accession>
<organism evidence="10 11">
    <name type="scientific">Coccomyxa subellipsoidea</name>
    <dbReference type="NCBI Taxonomy" id="248742"/>
    <lineage>
        <taxon>Eukaryota</taxon>
        <taxon>Viridiplantae</taxon>
        <taxon>Chlorophyta</taxon>
        <taxon>core chlorophytes</taxon>
        <taxon>Trebouxiophyceae</taxon>
        <taxon>Trebouxiophyceae incertae sedis</taxon>
        <taxon>Coccomyxaceae</taxon>
        <taxon>Coccomyxa</taxon>
    </lineage>
</organism>
<dbReference type="InterPro" id="IPR023214">
    <property type="entry name" value="HAD_sf"/>
</dbReference>
<feature type="compositionally biased region" description="Basic residues" evidence="7">
    <location>
        <begin position="183"/>
        <end position="198"/>
    </location>
</feature>
<dbReference type="Pfam" id="PF03031">
    <property type="entry name" value="NIF"/>
    <property type="match status" value="1"/>
</dbReference>
<keyword evidence="3" id="KW-0378">Hydrolase</keyword>
<feature type="compositionally biased region" description="Acidic residues" evidence="7">
    <location>
        <begin position="1"/>
        <end position="18"/>
    </location>
</feature>
<feature type="compositionally biased region" description="Low complexity" evidence="7">
    <location>
        <begin position="212"/>
        <end position="224"/>
    </location>
</feature>
<dbReference type="SMART" id="SM00292">
    <property type="entry name" value="BRCT"/>
    <property type="match status" value="1"/>
</dbReference>
<dbReference type="PROSITE" id="PS50969">
    <property type="entry name" value="FCP1"/>
    <property type="match status" value="1"/>
</dbReference>
<feature type="region of interest" description="Disordered" evidence="7">
    <location>
        <begin position="413"/>
        <end position="488"/>
    </location>
</feature>
<dbReference type="Gene3D" id="3.40.50.1000">
    <property type="entry name" value="HAD superfamily/HAD-like"/>
    <property type="match status" value="1"/>
</dbReference>
<dbReference type="Gene3D" id="3.40.50.10190">
    <property type="entry name" value="BRCT domain"/>
    <property type="match status" value="1"/>
</dbReference>
<feature type="compositionally biased region" description="Basic and acidic residues" evidence="7">
    <location>
        <begin position="199"/>
        <end position="210"/>
    </location>
</feature>
<dbReference type="Proteomes" id="UP001491310">
    <property type="component" value="Unassembled WGS sequence"/>
</dbReference>
<evidence type="ECO:0000256" key="1">
    <source>
        <dbReference type="ARBA" id="ARBA00004123"/>
    </source>
</evidence>
<dbReference type="CDD" id="cd07521">
    <property type="entry name" value="HAD_FCP1-like"/>
    <property type="match status" value="1"/>
</dbReference>
<evidence type="ECO:0000313" key="11">
    <source>
        <dbReference type="Proteomes" id="UP001491310"/>
    </source>
</evidence>
<feature type="domain" description="BRCT" evidence="8">
    <location>
        <begin position="724"/>
        <end position="799"/>
    </location>
</feature>
<dbReference type="EC" id="3.1.3.16" evidence="2"/>
<evidence type="ECO:0000313" key="10">
    <source>
        <dbReference type="EMBL" id="KAK9917049.1"/>
    </source>
</evidence>
<evidence type="ECO:0000256" key="7">
    <source>
        <dbReference type="SAM" id="MobiDB-lite"/>
    </source>
</evidence>
<keyword evidence="11" id="KW-1185">Reference proteome</keyword>
<dbReference type="PANTHER" id="PTHR23081:SF36">
    <property type="entry name" value="RNA POLYMERASE II SUBUNIT A C-TERMINAL DOMAIN PHOSPHATASE"/>
    <property type="match status" value="1"/>
</dbReference>
<feature type="compositionally biased region" description="Basic and acidic residues" evidence="7">
    <location>
        <begin position="252"/>
        <end position="275"/>
    </location>
</feature>
<dbReference type="PROSITE" id="PS50172">
    <property type="entry name" value="BRCT"/>
    <property type="match status" value="1"/>
</dbReference>
<dbReference type="InterPro" id="IPR036412">
    <property type="entry name" value="HAD-like_sf"/>
</dbReference>
<evidence type="ECO:0000256" key="6">
    <source>
        <dbReference type="ARBA" id="ARBA00048336"/>
    </source>
</evidence>
<feature type="compositionally biased region" description="Low complexity" evidence="7">
    <location>
        <begin position="55"/>
        <end position="75"/>
    </location>
</feature>
<feature type="compositionally biased region" description="Polar residues" evidence="7">
    <location>
        <begin position="138"/>
        <end position="155"/>
    </location>
</feature>
<dbReference type="Pfam" id="PF00533">
    <property type="entry name" value="BRCT"/>
    <property type="match status" value="1"/>
</dbReference>
<protein>
    <recommendedName>
        <fullName evidence="2">protein-serine/threonine phosphatase</fullName>
        <ecNumber evidence="2">3.1.3.16</ecNumber>
    </recommendedName>
</protein>
<comment type="catalytic activity">
    <reaction evidence="6">
        <text>O-phospho-L-threonyl-[protein] + H2O = L-threonyl-[protein] + phosphate</text>
        <dbReference type="Rhea" id="RHEA:47004"/>
        <dbReference type="Rhea" id="RHEA-COMP:11060"/>
        <dbReference type="Rhea" id="RHEA-COMP:11605"/>
        <dbReference type="ChEBI" id="CHEBI:15377"/>
        <dbReference type="ChEBI" id="CHEBI:30013"/>
        <dbReference type="ChEBI" id="CHEBI:43474"/>
        <dbReference type="ChEBI" id="CHEBI:61977"/>
        <dbReference type="EC" id="3.1.3.16"/>
    </reaction>
</comment>
<dbReference type="EMBL" id="JALJOT010000002">
    <property type="protein sequence ID" value="KAK9917049.1"/>
    <property type="molecule type" value="Genomic_DNA"/>
</dbReference>
<reference evidence="10 11" key="1">
    <citation type="journal article" date="2024" name="Nat. Commun.">
        <title>Phylogenomics reveals the evolutionary origins of lichenization in chlorophyte algae.</title>
        <authorList>
            <person name="Puginier C."/>
            <person name="Libourel C."/>
            <person name="Otte J."/>
            <person name="Skaloud P."/>
            <person name="Haon M."/>
            <person name="Grisel S."/>
            <person name="Petersen M."/>
            <person name="Berrin J.G."/>
            <person name="Delaux P.M."/>
            <person name="Dal Grande F."/>
            <person name="Keller J."/>
        </authorList>
    </citation>
    <scope>NUCLEOTIDE SEQUENCE [LARGE SCALE GENOMIC DNA]</scope>
    <source>
        <strain evidence="10 11">SAG 216-7</strain>
    </source>
</reference>
<dbReference type="CDD" id="cd17729">
    <property type="entry name" value="BRCT_CTDP1"/>
    <property type="match status" value="1"/>
</dbReference>
<dbReference type="InterPro" id="IPR004274">
    <property type="entry name" value="FCP1_dom"/>
</dbReference>
<evidence type="ECO:0000256" key="5">
    <source>
        <dbReference type="ARBA" id="ARBA00047761"/>
    </source>
</evidence>
<proteinExistence type="predicted"/>
<dbReference type="PANTHER" id="PTHR23081">
    <property type="entry name" value="RNA POLYMERASE II CTD PHOSPHATASE"/>
    <property type="match status" value="1"/>
</dbReference>
<comment type="caution">
    <text evidence="10">The sequence shown here is derived from an EMBL/GenBank/DDBJ whole genome shotgun (WGS) entry which is preliminary data.</text>
</comment>